<evidence type="ECO:0000256" key="2">
    <source>
        <dbReference type="ARBA" id="ARBA00004141"/>
    </source>
</evidence>
<dbReference type="InterPro" id="IPR056521">
    <property type="entry name" value="MARCHF6-like_C"/>
</dbReference>
<feature type="domain" description="RING-CH-type" evidence="15">
    <location>
        <begin position="32"/>
        <end position="90"/>
    </location>
</feature>
<evidence type="ECO:0000313" key="16">
    <source>
        <dbReference type="EMBL" id="GMT27208.1"/>
    </source>
</evidence>
<dbReference type="SUPFAM" id="SSF57850">
    <property type="entry name" value="RING/U-box"/>
    <property type="match status" value="1"/>
</dbReference>
<dbReference type="Pfam" id="PF23113">
    <property type="entry name" value="MARCHF6_C"/>
    <property type="match status" value="1"/>
</dbReference>
<feature type="compositionally biased region" description="Acidic residues" evidence="13">
    <location>
        <begin position="232"/>
        <end position="259"/>
    </location>
</feature>
<keyword evidence="8" id="KW-0863">Zinc-finger</keyword>
<feature type="transmembrane region" description="Helical" evidence="14">
    <location>
        <begin position="713"/>
        <end position="738"/>
    </location>
</feature>
<comment type="catalytic activity">
    <reaction evidence="1">
        <text>S-ubiquitinyl-[E2 ubiquitin-conjugating enzyme]-L-cysteine + [acceptor protein]-L-lysine = [E2 ubiquitin-conjugating enzyme]-L-cysteine + N(6)-ubiquitinyl-[acceptor protein]-L-lysine.</text>
        <dbReference type="EC" id="2.3.2.27"/>
    </reaction>
</comment>
<comment type="caution">
    <text evidence="16">The sequence shown here is derived from an EMBL/GenBank/DDBJ whole genome shotgun (WGS) entry which is preliminary data.</text>
</comment>
<feature type="transmembrane region" description="Helical" evidence="14">
    <location>
        <begin position="121"/>
        <end position="151"/>
    </location>
</feature>
<dbReference type="InterPro" id="IPR011016">
    <property type="entry name" value="Znf_RING-CH"/>
</dbReference>
<gene>
    <name evidence="16" type="ORF">PFISCL1PPCAC_18505</name>
</gene>
<keyword evidence="11 14" id="KW-1133">Transmembrane helix</keyword>
<sequence length="1055" mass="116243">MDEPETSGAIVPLSNPHSDSAPSDAGKANDTEDDGETLMCRVCRGDDGDLYYPCLCTGSIKYVHQECLMEWLKYSKKEVCELCNHKYSFEPIYRPDMPKAIPVGEILRGLLTSVRNFLKTWLIYTIVMCAWLGVVPITAARVFTAVFAGSIQALLMLPLQLISTDMIVHDIAKGCLLLFVFVCAFISMLWLREQILHGGPAEWLQLDEEEEEEGEAEQAQDAQEGEGAPAGEGEEGADEREEQEDDEEGDEMDDNEEAGAEGHIRNIVRAARGLEGRVAAVIDAIVEAAVADDEEEEQVDNNNQLVPVGEPVPAGGVAGDNGGAAAGGAAGAVGGAAAGEDWANNWERLGDELTWQRLLGLDGSFIFLEHVFWVISLNTLFTILFAFIPYKLGELALLLAGATPAYFENAAAVFTGYSIISFTVFVMHRCVRMMRMKQIVKGLGVVYLSLKVLMLVLVEIGAFPVLCGCWLDICSLKLFASTYSSRLTAFSSAPISSVFLHWMIGMVYVFYSASFVILLREILRPGVLWFMRNLNDPEFNPIQEMIEQPLIKHLRRLGASMILFFSAIMLVVFAPLQLIDKFLPGVLPYNMSLTAETPLSELSVELLILQVVLPALLEQTQARVMIKALVKVWCEWVGRALELDDYLLPFEEDEGIPLGGEQPRAAGDDPAAAGAAAAAGGGLAAEHQALLLVRDPATPSSPYVKPPYFAARIVALLAALAVTTVFASLVCFVGPVILGRSLISWLSGHRNVHELYTSAVGFYVIWMGIRALMMVAEWVPQGTRRIAMAAWDLLVVIMKLLIVSIPLVIVIPMVFGVYFQLVILAPSKVSLAQTPLLFPWQDWAMGILHTKIFGAAVMMGPDWFLKAAFDRMYNNGVMGVRVLPTYRDIVVPILMFMGLQITAPYVWANVIVSVVGLSDSDAVLLVRLSYPIVLVVGVAAAFLHWQYARLLQLAEKIRNDKYLVGTKLMNYEKRKEEREKKEQQQEQLALPAPPLEGEGEEMVEVEMEGEGEREEEQRVEEEERNKENGAAGDAPEVYEDAPLMPVEEAPRVDVQ</sequence>
<feature type="region of interest" description="Disordered" evidence="13">
    <location>
        <begin position="208"/>
        <end position="263"/>
    </location>
</feature>
<evidence type="ECO:0000256" key="8">
    <source>
        <dbReference type="ARBA" id="ARBA00022771"/>
    </source>
</evidence>
<dbReference type="PANTHER" id="PTHR13145:SF0">
    <property type="entry name" value="E3 UBIQUITIN-PROTEIN LIGASE MARCHF6"/>
    <property type="match status" value="1"/>
</dbReference>
<keyword evidence="12 14" id="KW-0472">Membrane</keyword>
<name>A0AAV5W9X5_9BILA</name>
<dbReference type="PROSITE" id="PS51292">
    <property type="entry name" value="ZF_RING_CH"/>
    <property type="match status" value="1"/>
</dbReference>
<accession>A0AAV5W9X5</accession>
<protein>
    <recommendedName>
        <fullName evidence="4">RING-type E3 ubiquitin transferase</fullName>
        <ecNumber evidence="4">2.3.2.27</ecNumber>
    </recommendedName>
</protein>
<feature type="region of interest" description="Disordered" evidence="13">
    <location>
        <begin position="975"/>
        <end position="1055"/>
    </location>
</feature>
<evidence type="ECO:0000256" key="6">
    <source>
        <dbReference type="ARBA" id="ARBA00022692"/>
    </source>
</evidence>
<feature type="transmembrane region" description="Helical" evidence="14">
    <location>
        <begin position="758"/>
        <end position="779"/>
    </location>
</feature>
<evidence type="ECO:0000259" key="15">
    <source>
        <dbReference type="PROSITE" id="PS51292"/>
    </source>
</evidence>
<organism evidence="16 17">
    <name type="scientific">Pristionchus fissidentatus</name>
    <dbReference type="NCBI Taxonomy" id="1538716"/>
    <lineage>
        <taxon>Eukaryota</taxon>
        <taxon>Metazoa</taxon>
        <taxon>Ecdysozoa</taxon>
        <taxon>Nematoda</taxon>
        <taxon>Chromadorea</taxon>
        <taxon>Rhabditida</taxon>
        <taxon>Rhabditina</taxon>
        <taxon>Diplogasteromorpha</taxon>
        <taxon>Diplogasteroidea</taxon>
        <taxon>Neodiplogasteridae</taxon>
        <taxon>Pristionchus</taxon>
    </lineage>
</organism>
<feature type="compositionally biased region" description="Acidic residues" evidence="13">
    <location>
        <begin position="997"/>
        <end position="1020"/>
    </location>
</feature>
<dbReference type="EC" id="2.3.2.27" evidence="4"/>
<keyword evidence="10" id="KW-0862">Zinc</keyword>
<dbReference type="GO" id="GO:0008270">
    <property type="term" value="F:zinc ion binding"/>
    <property type="evidence" value="ECO:0007669"/>
    <property type="project" value="UniProtKB-KW"/>
</dbReference>
<evidence type="ECO:0000256" key="13">
    <source>
        <dbReference type="SAM" id="MobiDB-lite"/>
    </source>
</evidence>
<evidence type="ECO:0000256" key="11">
    <source>
        <dbReference type="ARBA" id="ARBA00022989"/>
    </source>
</evidence>
<feature type="transmembrane region" description="Helical" evidence="14">
    <location>
        <begin position="928"/>
        <end position="948"/>
    </location>
</feature>
<evidence type="ECO:0000256" key="3">
    <source>
        <dbReference type="ARBA" id="ARBA00004906"/>
    </source>
</evidence>
<feature type="compositionally biased region" description="Basic and acidic residues" evidence="13">
    <location>
        <begin position="975"/>
        <end position="984"/>
    </location>
</feature>
<dbReference type="FunFam" id="3.30.40.10:FF:000287">
    <property type="entry name" value="RING finger membrane protein"/>
    <property type="match status" value="1"/>
</dbReference>
<proteinExistence type="predicted"/>
<feature type="transmembrane region" description="Helical" evidence="14">
    <location>
        <begin position="843"/>
        <end position="865"/>
    </location>
</feature>
<dbReference type="GO" id="GO:0036503">
    <property type="term" value="P:ERAD pathway"/>
    <property type="evidence" value="ECO:0007669"/>
    <property type="project" value="TreeGrafter"/>
</dbReference>
<evidence type="ECO:0000256" key="9">
    <source>
        <dbReference type="ARBA" id="ARBA00022786"/>
    </source>
</evidence>
<feature type="transmembrane region" description="Helical" evidence="14">
    <location>
        <begin position="886"/>
        <end position="908"/>
    </location>
</feature>
<feature type="compositionally biased region" description="Acidic residues" evidence="13">
    <location>
        <begin position="208"/>
        <end position="218"/>
    </location>
</feature>
<dbReference type="SMART" id="SM00744">
    <property type="entry name" value="RINGv"/>
    <property type="match status" value="1"/>
</dbReference>
<keyword evidence="9" id="KW-0833">Ubl conjugation pathway</keyword>
<dbReference type="Gene3D" id="3.30.40.10">
    <property type="entry name" value="Zinc/RING finger domain, C3HC4 (zinc finger)"/>
    <property type="match status" value="1"/>
</dbReference>
<keyword evidence="5" id="KW-0808">Transferase</keyword>
<feature type="transmembrane region" description="Helical" evidence="14">
    <location>
        <begin position="365"/>
        <end position="390"/>
    </location>
</feature>
<dbReference type="AlphaFoldDB" id="A0AAV5W9X5"/>
<feature type="transmembrane region" description="Helical" evidence="14">
    <location>
        <begin position="171"/>
        <end position="191"/>
    </location>
</feature>
<dbReference type="GO" id="GO:0061630">
    <property type="term" value="F:ubiquitin protein ligase activity"/>
    <property type="evidence" value="ECO:0007669"/>
    <property type="project" value="UniProtKB-EC"/>
</dbReference>
<keyword evidence="17" id="KW-1185">Reference proteome</keyword>
<evidence type="ECO:0000256" key="14">
    <source>
        <dbReference type="SAM" id="Phobius"/>
    </source>
</evidence>
<evidence type="ECO:0000256" key="4">
    <source>
        <dbReference type="ARBA" id="ARBA00012483"/>
    </source>
</evidence>
<feature type="transmembrane region" description="Helical" evidence="14">
    <location>
        <begin position="410"/>
        <end position="431"/>
    </location>
</feature>
<comment type="subcellular location">
    <subcellularLocation>
        <location evidence="2">Membrane</location>
        <topology evidence="2">Multi-pass membrane protein</topology>
    </subcellularLocation>
</comment>
<dbReference type="InterPro" id="IPR013083">
    <property type="entry name" value="Znf_RING/FYVE/PHD"/>
</dbReference>
<comment type="pathway">
    <text evidence="3">Protein modification; protein ubiquitination.</text>
</comment>
<feature type="transmembrane region" description="Helical" evidence="14">
    <location>
        <begin position="557"/>
        <end position="579"/>
    </location>
</feature>
<keyword evidence="7" id="KW-0479">Metal-binding</keyword>
<reference evidence="16" key="1">
    <citation type="submission" date="2023-10" db="EMBL/GenBank/DDBJ databases">
        <title>Genome assembly of Pristionchus species.</title>
        <authorList>
            <person name="Yoshida K."/>
            <person name="Sommer R.J."/>
        </authorList>
    </citation>
    <scope>NUCLEOTIDE SEQUENCE</scope>
    <source>
        <strain evidence="16">RS5133</strain>
    </source>
</reference>
<evidence type="ECO:0000256" key="1">
    <source>
        <dbReference type="ARBA" id="ARBA00000900"/>
    </source>
</evidence>
<feature type="transmembrane region" description="Helical" evidence="14">
    <location>
        <begin position="499"/>
        <end position="519"/>
    </location>
</feature>
<evidence type="ECO:0000256" key="5">
    <source>
        <dbReference type="ARBA" id="ARBA00022679"/>
    </source>
</evidence>
<dbReference type="PANTHER" id="PTHR13145">
    <property type="entry name" value="SSM4 PROTEIN"/>
    <property type="match status" value="1"/>
</dbReference>
<feature type="region of interest" description="Disordered" evidence="13">
    <location>
        <begin position="1"/>
        <end position="33"/>
    </location>
</feature>
<feature type="transmembrane region" description="Helical" evidence="14">
    <location>
        <begin position="800"/>
        <end position="823"/>
    </location>
</feature>
<dbReference type="Pfam" id="PF12906">
    <property type="entry name" value="RINGv"/>
    <property type="match status" value="1"/>
</dbReference>
<dbReference type="Proteomes" id="UP001432322">
    <property type="component" value="Unassembled WGS sequence"/>
</dbReference>
<dbReference type="CDD" id="cd16702">
    <property type="entry name" value="RING_CH-C4HC3_MARCH6"/>
    <property type="match status" value="1"/>
</dbReference>
<evidence type="ECO:0000256" key="10">
    <source>
        <dbReference type="ARBA" id="ARBA00022833"/>
    </source>
</evidence>
<keyword evidence="6 14" id="KW-0812">Transmembrane</keyword>
<evidence type="ECO:0000256" key="7">
    <source>
        <dbReference type="ARBA" id="ARBA00022723"/>
    </source>
</evidence>
<evidence type="ECO:0000256" key="12">
    <source>
        <dbReference type="ARBA" id="ARBA00023136"/>
    </source>
</evidence>
<feature type="compositionally biased region" description="Low complexity" evidence="13">
    <location>
        <begin position="219"/>
        <end position="231"/>
    </location>
</feature>
<feature type="transmembrane region" description="Helical" evidence="14">
    <location>
        <begin position="452"/>
        <end position="479"/>
    </location>
</feature>
<dbReference type="GO" id="GO:0005789">
    <property type="term" value="C:endoplasmic reticulum membrane"/>
    <property type="evidence" value="ECO:0007669"/>
    <property type="project" value="TreeGrafter"/>
</dbReference>
<dbReference type="EMBL" id="BTSY01000005">
    <property type="protein sequence ID" value="GMT27208.1"/>
    <property type="molecule type" value="Genomic_DNA"/>
</dbReference>
<evidence type="ECO:0000313" key="17">
    <source>
        <dbReference type="Proteomes" id="UP001432322"/>
    </source>
</evidence>
<feature type="transmembrane region" description="Helical" evidence="14">
    <location>
        <begin position="599"/>
        <end position="617"/>
    </location>
</feature>